<evidence type="ECO:0000313" key="9">
    <source>
        <dbReference type="EMBL" id="KAK8140904.1"/>
    </source>
</evidence>
<keyword evidence="5" id="KW-0804">Transcription</keyword>
<proteinExistence type="predicted"/>
<feature type="compositionally biased region" description="Low complexity" evidence="7">
    <location>
        <begin position="18"/>
        <end position="27"/>
    </location>
</feature>
<dbReference type="SMART" id="SM00906">
    <property type="entry name" value="Fungal_trans"/>
    <property type="match status" value="1"/>
</dbReference>
<dbReference type="InterPro" id="IPR007219">
    <property type="entry name" value="XnlR_reg_dom"/>
</dbReference>
<feature type="region of interest" description="Disordered" evidence="7">
    <location>
        <begin position="51"/>
        <end position="241"/>
    </location>
</feature>
<keyword evidence="1" id="KW-0479">Metal-binding</keyword>
<feature type="compositionally biased region" description="Low complexity" evidence="7">
    <location>
        <begin position="200"/>
        <end position="211"/>
    </location>
</feature>
<dbReference type="Pfam" id="PF00172">
    <property type="entry name" value="Zn_clus"/>
    <property type="match status" value="1"/>
</dbReference>
<evidence type="ECO:0000313" key="10">
    <source>
        <dbReference type="Proteomes" id="UP001397290"/>
    </source>
</evidence>
<dbReference type="SMART" id="SM00066">
    <property type="entry name" value="GAL4"/>
    <property type="match status" value="1"/>
</dbReference>
<dbReference type="CDD" id="cd00067">
    <property type="entry name" value="GAL4"/>
    <property type="match status" value="1"/>
</dbReference>
<dbReference type="PROSITE" id="PS00463">
    <property type="entry name" value="ZN2_CY6_FUNGAL_1"/>
    <property type="match status" value="1"/>
</dbReference>
<evidence type="ECO:0000256" key="7">
    <source>
        <dbReference type="SAM" id="MobiDB-lite"/>
    </source>
</evidence>
<comment type="caution">
    <text evidence="9">The sequence shown here is derived from an EMBL/GenBank/DDBJ whole genome shotgun (WGS) entry which is preliminary data.</text>
</comment>
<dbReference type="InterPro" id="IPR051430">
    <property type="entry name" value="Fungal_TF_Env_Response"/>
</dbReference>
<evidence type="ECO:0000256" key="5">
    <source>
        <dbReference type="ARBA" id="ARBA00023163"/>
    </source>
</evidence>
<dbReference type="SUPFAM" id="SSF57701">
    <property type="entry name" value="Zn2/Cys6 DNA-binding domain"/>
    <property type="match status" value="1"/>
</dbReference>
<dbReference type="PANTHER" id="PTHR31944:SF131">
    <property type="entry name" value="HEME-RESPONSIVE ZINC FINGER TRANSCRIPTION FACTOR HAP1"/>
    <property type="match status" value="1"/>
</dbReference>
<keyword evidence="4" id="KW-0238">DNA-binding</keyword>
<protein>
    <recommendedName>
        <fullName evidence="8">Zn(2)-C6 fungal-type domain-containing protein</fullName>
    </recommendedName>
</protein>
<feature type="domain" description="Zn(2)-C6 fungal-type" evidence="8">
    <location>
        <begin position="37"/>
        <end position="68"/>
    </location>
</feature>
<evidence type="ECO:0000259" key="8">
    <source>
        <dbReference type="PROSITE" id="PS50048"/>
    </source>
</evidence>
<keyword evidence="2" id="KW-0862">Zinc</keyword>
<feature type="compositionally biased region" description="Polar residues" evidence="7">
    <location>
        <begin position="152"/>
        <end position="166"/>
    </location>
</feature>
<dbReference type="PROSITE" id="PS50048">
    <property type="entry name" value="ZN2_CY6_FUNGAL_2"/>
    <property type="match status" value="1"/>
</dbReference>
<dbReference type="GO" id="GO:0005634">
    <property type="term" value="C:nucleus"/>
    <property type="evidence" value="ECO:0007669"/>
    <property type="project" value="TreeGrafter"/>
</dbReference>
<dbReference type="GO" id="GO:0000978">
    <property type="term" value="F:RNA polymerase II cis-regulatory region sequence-specific DNA binding"/>
    <property type="evidence" value="ECO:0007669"/>
    <property type="project" value="TreeGrafter"/>
</dbReference>
<name>A0AAW0RFG9_9HYPO</name>
<feature type="region of interest" description="Disordered" evidence="7">
    <location>
        <begin position="1"/>
        <end position="38"/>
    </location>
</feature>
<dbReference type="PANTHER" id="PTHR31944">
    <property type="entry name" value="HEME-RESPONSIVE ZINC FINGER TRANSCRIPTION FACTOR HAP1"/>
    <property type="match status" value="1"/>
</dbReference>
<feature type="compositionally biased region" description="Low complexity" evidence="7">
    <location>
        <begin position="103"/>
        <end position="138"/>
    </location>
</feature>
<evidence type="ECO:0000256" key="2">
    <source>
        <dbReference type="ARBA" id="ARBA00022833"/>
    </source>
</evidence>
<dbReference type="EMBL" id="JAAHCF010001396">
    <property type="protein sequence ID" value="KAK8140904.1"/>
    <property type="molecule type" value="Genomic_DNA"/>
</dbReference>
<sequence length="929" mass="100713">MVQQTEPPPPPPPPQQPQPASTTAATTSKKRRRPPLSCEQCRRRKIKCDRSFPCNHCSKSGGAVSCTYAPAHTPKSRSKKPARAAAAATAATAPPPPRPPPAQTASSSPCSPSSPGRSVSLRPAAAAPPRLRPTARATQIHTPDSDEFHRGSTWQPLRPSSASYSTAAGPPPAGRPLSPAVIHEQVEAKQAHRDASRSSTTVAAAATTGGVEAQRRGNERHARRRSEYTPPPKGSTSKGRYFGQSHWMNIAASFPVELSMLKNQEHTKGELFQVLHQCKILCQQIKHSRLQPLSSLNIGKNMLPRDVCDDLVHAYTSTYEGVLRVLHLPTFWKEYAGYWEDPCSGSSNEAFVVLMQLCIVLGSSVRDRTEALRATTTRWIYEAHVWLILPPEKGRMTLTGIQIMCLLTLAKMTCGVSSDLTWTMAGSLLRTAMYMGLHRDPSHLSEMTVYKAEMRRRLWATILELNLQYSFEAGGMPLISCDDYDTLPPADLDDDALDDDAVDDVTRPRTRSSGGVATQMSVPLEVFKSFPVRLGLLQYINDFRAGIDYDKTLRFNAELTRACRSFSQTMGALIRRQNGAAVRDPSAAKAPAAAAAGIINTFHVSLAEVTLYRCFHALHFPVLFTAFDDPRFYFSRKMCLDGALKVADLWGFSPQSARQQRRAGAGAPCRDNDGTFCAVSEDFERLTLYGTGLFKNVPVQAACIIALELIHDRGGGGGVGVGGGGGGGGGALRLGASSLPTAAAGYADLRACLDAALDWTLRRMRAGEVTAKGHCFLSACVAHTEALEQGLGKTATVKLLVERATDAARVDLALLRDVARESGVLVEELLPLQQQHLQQQQQQQYDGATGTGVDGGGMFEDNGAAVVEALVAGWDCGGGWAWDETDDWMWGGAWSQLNVPMPLDDVHQFFETPVGYPRGRNADTYPPVL</sequence>
<evidence type="ECO:0000256" key="3">
    <source>
        <dbReference type="ARBA" id="ARBA00023015"/>
    </source>
</evidence>
<feature type="compositionally biased region" description="Low complexity" evidence="7">
    <location>
        <begin position="83"/>
        <end position="92"/>
    </location>
</feature>
<feature type="compositionally biased region" description="Basic and acidic residues" evidence="7">
    <location>
        <begin position="184"/>
        <end position="196"/>
    </location>
</feature>
<keyword evidence="3" id="KW-0805">Transcription regulation</keyword>
<feature type="compositionally biased region" description="Pro residues" evidence="7">
    <location>
        <begin position="93"/>
        <end position="102"/>
    </location>
</feature>
<organism evidence="9 10">
    <name type="scientific">Beauveria asiatica</name>
    <dbReference type="NCBI Taxonomy" id="1069075"/>
    <lineage>
        <taxon>Eukaryota</taxon>
        <taxon>Fungi</taxon>
        <taxon>Dikarya</taxon>
        <taxon>Ascomycota</taxon>
        <taxon>Pezizomycotina</taxon>
        <taxon>Sordariomycetes</taxon>
        <taxon>Hypocreomycetidae</taxon>
        <taxon>Hypocreales</taxon>
        <taxon>Cordycipitaceae</taxon>
        <taxon>Beauveria</taxon>
    </lineage>
</organism>
<dbReference type="InterPro" id="IPR036864">
    <property type="entry name" value="Zn2-C6_fun-type_DNA-bd_sf"/>
</dbReference>
<dbReference type="GO" id="GO:0008270">
    <property type="term" value="F:zinc ion binding"/>
    <property type="evidence" value="ECO:0007669"/>
    <property type="project" value="InterPro"/>
</dbReference>
<dbReference type="Proteomes" id="UP001397290">
    <property type="component" value="Unassembled WGS sequence"/>
</dbReference>
<evidence type="ECO:0000256" key="6">
    <source>
        <dbReference type="ARBA" id="ARBA00023242"/>
    </source>
</evidence>
<reference evidence="9 10" key="1">
    <citation type="submission" date="2020-02" db="EMBL/GenBank/DDBJ databases">
        <title>Comparative genomics of the hypocrealean fungal genus Beauvera.</title>
        <authorList>
            <person name="Showalter D.N."/>
            <person name="Bushley K.E."/>
            <person name="Rehner S.A."/>
        </authorList>
    </citation>
    <scope>NUCLEOTIDE SEQUENCE [LARGE SCALE GENOMIC DNA]</scope>
    <source>
        <strain evidence="9 10">ARSEF4384</strain>
    </source>
</reference>
<gene>
    <name evidence="9" type="ORF">G3M48_001398</name>
</gene>
<evidence type="ECO:0000256" key="4">
    <source>
        <dbReference type="ARBA" id="ARBA00023125"/>
    </source>
</evidence>
<dbReference type="Gene3D" id="4.10.240.10">
    <property type="entry name" value="Zn(2)-C6 fungal-type DNA-binding domain"/>
    <property type="match status" value="1"/>
</dbReference>
<feature type="compositionally biased region" description="Pro residues" evidence="7">
    <location>
        <begin position="1"/>
        <end position="17"/>
    </location>
</feature>
<dbReference type="GO" id="GO:0001228">
    <property type="term" value="F:DNA-binding transcription activator activity, RNA polymerase II-specific"/>
    <property type="evidence" value="ECO:0007669"/>
    <property type="project" value="TreeGrafter"/>
</dbReference>
<accession>A0AAW0RFG9</accession>
<keyword evidence="6" id="KW-0539">Nucleus</keyword>
<evidence type="ECO:0000256" key="1">
    <source>
        <dbReference type="ARBA" id="ARBA00022723"/>
    </source>
</evidence>
<dbReference type="Pfam" id="PF04082">
    <property type="entry name" value="Fungal_trans"/>
    <property type="match status" value="1"/>
</dbReference>
<dbReference type="InterPro" id="IPR001138">
    <property type="entry name" value="Zn2Cys6_DnaBD"/>
</dbReference>
<dbReference type="GO" id="GO:0006351">
    <property type="term" value="P:DNA-templated transcription"/>
    <property type="evidence" value="ECO:0007669"/>
    <property type="project" value="InterPro"/>
</dbReference>
<dbReference type="AlphaFoldDB" id="A0AAW0RFG9"/>
<keyword evidence="10" id="KW-1185">Reference proteome</keyword>
<dbReference type="CDD" id="cd12148">
    <property type="entry name" value="fungal_TF_MHR"/>
    <property type="match status" value="1"/>
</dbReference>